<evidence type="ECO:0000313" key="9">
    <source>
        <dbReference type="EMBL" id="TIC82408.1"/>
    </source>
</evidence>
<dbReference type="PANTHER" id="PTHR30008:SF0">
    <property type="entry name" value="EXODEOXYRIBONUCLEASE 7 LARGE SUBUNIT"/>
    <property type="match status" value="1"/>
</dbReference>
<comment type="subunit">
    <text evidence="5">Heterooligomer composed of large and small subunits.</text>
</comment>
<dbReference type="Pfam" id="PF13742">
    <property type="entry name" value="tRNA_anti_2"/>
    <property type="match status" value="1"/>
</dbReference>
<evidence type="ECO:0000259" key="8">
    <source>
        <dbReference type="Pfam" id="PF13742"/>
    </source>
</evidence>
<dbReference type="PANTHER" id="PTHR30008">
    <property type="entry name" value="EXODEOXYRIBONUCLEASE 7 LARGE SUBUNIT"/>
    <property type="match status" value="1"/>
</dbReference>
<evidence type="ECO:0000256" key="5">
    <source>
        <dbReference type="HAMAP-Rule" id="MF_00378"/>
    </source>
</evidence>
<dbReference type="InterPro" id="IPR020579">
    <property type="entry name" value="Exonuc_VII_lsu_C"/>
</dbReference>
<feature type="domain" description="OB-fold nucleic acid binding" evidence="8">
    <location>
        <begin position="11"/>
        <end position="104"/>
    </location>
</feature>
<dbReference type="GO" id="GO:0008855">
    <property type="term" value="F:exodeoxyribonuclease VII activity"/>
    <property type="evidence" value="ECO:0007669"/>
    <property type="project" value="UniProtKB-UniRule"/>
</dbReference>
<reference evidence="9 10" key="1">
    <citation type="submission" date="2019-04" db="EMBL/GenBank/DDBJ databases">
        <title>Crenobacter sp. nov.</title>
        <authorList>
            <person name="Shi S."/>
        </authorList>
    </citation>
    <scope>NUCLEOTIDE SEQUENCE [LARGE SCALE GENOMIC DNA]</scope>
    <source>
        <strain evidence="9 10">GY 70310</strain>
    </source>
</reference>
<keyword evidence="2 5" id="KW-0540">Nuclease</keyword>
<dbReference type="InterPro" id="IPR003753">
    <property type="entry name" value="Exonuc_VII_L"/>
</dbReference>
<dbReference type="HAMAP" id="MF_00378">
    <property type="entry name" value="Exonuc_7_L"/>
    <property type="match status" value="1"/>
</dbReference>
<evidence type="ECO:0000256" key="6">
    <source>
        <dbReference type="RuleBase" id="RU004355"/>
    </source>
</evidence>
<comment type="catalytic activity">
    <reaction evidence="5 6">
        <text>Exonucleolytic cleavage in either 5'- to 3'- or 3'- to 5'-direction to yield nucleoside 5'-phosphates.</text>
        <dbReference type="EC" id="3.1.11.6"/>
    </reaction>
</comment>
<comment type="caution">
    <text evidence="9">The sequence shown here is derived from an EMBL/GenBank/DDBJ whole genome shotgun (WGS) entry which is preliminary data.</text>
</comment>
<dbReference type="EC" id="3.1.11.6" evidence="5"/>
<comment type="subcellular location">
    <subcellularLocation>
        <location evidence="5 6">Cytoplasm</location>
    </subcellularLocation>
</comment>
<keyword evidence="3 5" id="KW-0378">Hydrolase</keyword>
<evidence type="ECO:0000313" key="10">
    <source>
        <dbReference type="Proteomes" id="UP000308891"/>
    </source>
</evidence>
<evidence type="ECO:0000256" key="3">
    <source>
        <dbReference type="ARBA" id="ARBA00022801"/>
    </source>
</evidence>
<protein>
    <recommendedName>
        <fullName evidence="5">Exodeoxyribonuclease 7 large subunit</fullName>
        <ecNumber evidence="5">3.1.11.6</ecNumber>
    </recommendedName>
    <alternativeName>
        <fullName evidence="5">Exodeoxyribonuclease VII large subunit</fullName>
        <shortName evidence="5">Exonuclease VII large subunit</shortName>
    </alternativeName>
</protein>
<dbReference type="EMBL" id="STGJ01000009">
    <property type="protein sequence ID" value="TIC82408.1"/>
    <property type="molecule type" value="Genomic_DNA"/>
</dbReference>
<comment type="function">
    <text evidence="5">Bidirectionally degrades single-stranded DNA into large acid-insoluble oligonucleotides, which are then degraded further into small acid-soluble oligonucleotides.</text>
</comment>
<dbReference type="GO" id="GO:0009318">
    <property type="term" value="C:exodeoxyribonuclease VII complex"/>
    <property type="evidence" value="ECO:0007669"/>
    <property type="project" value="UniProtKB-UniRule"/>
</dbReference>
<proteinExistence type="inferred from homology"/>
<evidence type="ECO:0000256" key="2">
    <source>
        <dbReference type="ARBA" id="ARBA00022722"/>
    </source>
</evidence>
<comment type="similarity">
    <text evidence="5 6">Belongs to the XseA family.</text>
</comment>
<gene>
    <name evidence="5" type="primary">xseA</name>
    <name evidence="9" type="ORF">E5K04_09645</name>
</gene>
<dbReference type="OrthoDB" id="9802795at2"/>
<organism evidence="9 10">
    <name type="scientific">Crenobacter intestini</name>
    <dbReference type="NCBI Taxonomy" id="2563443"/>
    <lineage>
        <taxon>Bacteria</taxon>
        <taxon>Pseudomonadati</taxon>
        <taxon>Pseudomonadota</taxon>
        <taxon>Betaproteobacteria</taxon>
        <taxon>Neisseriales</taxon>
        <taxon>Neisseriaceae</taxon>
        <taxon>Crenobacter</taxon>
    </lineage>
</organism>
<keyword evidence="4 5" id="KW-0269">Exonuclease</keyword>
<evidence type="ECO:0000256" key="1">
    <source>
        <dbReference type="ARBA" id="ARBA00022490"/>
    </source>
</evidence>
<dbReference type="GO" id="GO:0006308">
    <property type="term" value="P:DNA catabolic process"/>
    <property type="evidence" value="ECO:0007669"/>
    <property type="project" value="UniProtKB-UniRule"/>
</dbReference>
<dbReference type="Pfam" id="PF02601">
    <property type="entry name" value="Exonuc_VII_L"/>
    <property type="match status" value="1"/>
</dbReference>
<dbReference type="GO" id="GO:0005737">
    <property type="term" value="C:cytoplasm"/>
    <property type="evidence" value="ECO:0007669"/>
    <property type="project" value="UniProtKB-SubCell"/>
</dbReference>
<dbReference type="GO" id="GO:0003676">
    <property type="term" value="F:nucleic acid binding"/>
    <property type="evidence" value="ECO:0007669"/>
    <property type="project" value="InterPro"/>
</dbReference>
<evidence type="ECO:0000256" key="4">
    <source>
        <dbReference type="ARBA" id="ARBA00022839"/>
    </source>
</evidence>
<dbReference type="RefSeq" id="WP_136553457.1">
    <property type="nucleotide sequence ID" value="NZ_STGJ01000009.1"/>
</dbReference>
<feature type="domain" description="Exonuclease VII large subunit C-terminal" evidence="7">
    <location>
        <begin position="127"/>
        <end position="435"/>
    </location>
</feature>
<dbReference type="AlphaFoldDB" id="A0A4T0UU41"/>
<evidence type="ECO:0000259" key="7">
    <source>
        <dbReference type="Pfam" id="PF02601"/>
    </source>
</evidence>
<dbReference type="InterPro" id="IPR025824">
    <property type="entry name" value="OB-fold_nuc-bd_dom"/>
</dbReference>
<keyword evidence="1 5" id="KW-0963">Cytoplasm</keyword>
<dbReference type="CDD" id="cd04489">
    <property type="entry name" value="ExoVII_LU_OBF"/>
    <property type="match status" value="1"/>
</dbReference>
<dbReference type="NCBIfam" id="TIGR00237">
    <property type="entry name" value="xseA"/>
    <property type="match status" value="1"/>
</dbReference>
<name>A0A4T0UU41_9NEIS</name>
<accession>A0A4T0UU41</accession>
<keyword evidence="10" id="KW-1185">Reference proteome</keyword>
<sequence length="449" mass="49483">MLFTDQSADIISVSTLNRMARSLLENGLPPQWIGGEISNLTLAASGHAYFSLKDASAQVRCVMFRQRMSRLAFTPREGMQVELRGTVTLYEARGDYQIAVDTMREAGLGRLFEAYDRLRRRLAEEGLFDEARKRALPPHPRAIGIVTSPAAAALRDVVTTLRRRMPSIPLALYPTPVQGSDAGRQIAQAIATASRRDEVDVLIVCRGGGSIEDLWAFNEEAVARAIVACRIPVVSGVGHETDTTIADFAADRRAPTPTAAAELVSPSRDAMQFQLERSRRALIRALSRLITDKQQRLDFCARRLAHPGERIRAQHRQLEQTNSRLRYLIHARLTLARSRGDALAKRLRKPDLAARSARLRALETQLAQHATAAGSARQLQLARLEAALEAMNPHAVLSRGYAIVRNDRGETVRGVEQLSNGEHVTLQLAHGEAGARIELARGAQGQLPF</sequence>
<dbReference type="Proteomes" id="UP000308891">
    <property type="component" value="Unassembled WGS sequence"/>
</dbReference>